<proteinExistence type="inferred from homology"/>
<dbReference type="Proteomes" id="UP000015105">
    <property type="component" value="Chromosome 6D"/>
</dbReference>
<reference evidence="3" key="3">
    <citation type="journal article" date="2017" name="Nature">
        <title>Genome sequence of the progenitor of the wheat D genome Aegilops tauschii.</title>
        <authorList>
            <person name="Luo M.C."/>
            <person name="Gu Y.Q."/>
            <person name="Puiu D."/>
            <person name="Wang H."/>
            <person name="Twardziok S.O."/>
            <person name="Deal K.R."/>
            <person name="Huo N."/>
            <person name="Zhu T."/>
            <person name="Wang L."/>
            <person name="Wang Y."/>
            <person name="McGuire P.E."/>
            <person name="Liu S."/>
            <person name="Long H."/>
            <person name="Ramasamy R.K."/>
            <person name="Rodriguez J.C."/>
            <person name="Van S.L."/>
            <person name="Yuan L."/>
            <person name="Wang Z."/>
            <person name="Xia Z."/>
            <person name="Xiao L."/>
            <person name="Anderson O.D."/>
            <person name="Ouyang S."/>
            <person name="Liang Y."/>
            <person name="Zimin A.V."/>
            <person name="Pertea G."/>
            <person name="Qi P."/>
            <person name="Bennetzen J.L."/>
            <person name="Dai X."/>
            <person name="Dawson M.W."/>
            <person name="Muller H.G."/>
            <person name="Kugler K."/>
            <person name="Rivarola-Duarte L."/>
            <person name="Spannagl M."/>
            <person name="Mayer K.F.X."/>
            <person name="Lu F.H."/>
            <person name="Bevan M.W."/>
            <person name="Leroy P."/>
            <person name="Li P."/>
            <person name="You F.M."/>
            <person name="Sun Q."/>
            <person name="Liu Z."/>
            <person name="Lyons E."/>
            <person name="Wicker T."/>
            <person name="Salzberg S.L."/>
            <person name="Devos K.M."/>
            <person name="Dvorak J."/>
        </authorList>
    </citation>
    <scope>NUCLEOTIDE SEQUENCE [LARGE SCALE GENOMIC DNA]</scope>
    <source>
        <strain evidence="3">cv. AL8/78</strain>
    </source>
</reference>
<protein>
    <recommendedName>
        <fullName evidence="2">C2 domain-containing protein</fullName>
    </recommendedName>
</protein>
<comment type="similarity">
    <text evidence="1">Belongs to the VPS13 family.</text>
</comment>
<dbReference type="SUPFAM" id="SSF49562">
    <property type="entry name" value="C2 domain (Calcium/lipid-binding domain, CaLB)"/>
    <property type="match status" value="1"/>
</dbReference>
<evidence type="ECO:0000313" key="3">
    <source>
        <dbReference type="EnsemblPlants" id="AET6Gv20541500.26"/>
    </source>
</evidence>
<dbReference type="InterPro" id="IPR035892">
    <property type="entry name" value="C2_domain_sf"/>
</dbReference>
<keyword evidence="4" id="KW-1185">Reference proteome</keyword>
<reference evidence="3" key="4">
    <citation type="submission" date="2019-03" db="UniProtKB">
        <authorList>
            <consortium name="EnsemblPlants"/>
        </authorList>
    </citation>
    <scope>IDENTIFICATION</scope>
</reference>
<dbReference type="InterPro" id="IPR009291">
    <property type="entry name" value="Vps62"/>
</dbReference>
<dbReference type="AlphaFoldDB" id="A0A453NXX6"/>
<dbReference type="PROSITE" id="PS50004">
    <property type="entry name" value="C2"/>
    <property type="match status" value="1"/>
</dbReference>
<dbReference type="GO" id="GO:0045053">
    <property type="term" value="P:protein retention in Golgi apparatus"/>
    <property type="evidence" value="ECO:0007669"/>
    <property type="project" value="TreeGrafter"/>
</dbReference>
<dbReference type="InterPro" id="IPR026847">
    <property type="entry name" value="VPS13"/>
</dbReference>
<accession>A0A453NXX6</accession>
<reference evidence="3" key="5">
    <citation type="journal article" date="2021" name="G3 (Bethesda)">
        <title>Aegilops tauschii genome assembly Aet v5.0 features greater sequence contiguity and improved annotation.</title>
        <authorList>
            <person name="Wang L."/>
            <person name="Zhu T."/>
            <person name="Rodriguez J.C."/>
            <person name="Deal K.R."/>
            <person name="Dubcovsky J."/>
            <person name="McGuire P.E."/>
            <person name="Lux T."/>
            <person name="Spannagl M."/>
            <person name="Mayer K.F.X."/>
            <person name="Baldrich P."/>
            <person name="Meyers B.C."/>
            <person name="Huo N."/>
            <person name="Gu Y.Q."/>
            <person name="Zhou H."/>
            <person name="Devos K.M."/>
            <person name="Bennetzen J.L."/>
            <person name="Unver T."/>
            <person name="Budak H."/>
            <person name="Gulick P.J."/>
            <person name="Galiba G."/>
            <person name="Kalapos B."/>
            <person name="Nelson D.R."/>
            <person name="Li P."/>
            <person name="You F.M."/>
            <person name="Luo M.C."/>
            <person name="Dvorak J."/>
        </authorList>
    </citation>
    <scope>NUCLEOTIDE SEQUENCE [LARGE SCALE GENOMIC DNA]</scope>
    <source>
        <strain evidence="3">cv. AL8/78</strain>
    </source>
</reference>
<organism evidence="3 4">
    <name type="scientific">Aegilops tauschii subsp. strangulata</name>
    <name type="common">Goatgrass</name>
    <dbReference type="NCBI Taxonomy" id="200361"/>
    <lineage>
        <taxon>Eukaryota</taxon>
        <taxon>Viridiplantae</taxon>
        <taxon>Streptophyta</taxon>
        <taxon>Embryophyta</taxon>
        <taxon>Tracheophyta</taxon>
        <taxon>Spermatophyta</taxon>
        <taxon>Magnoliopsida</taxon>
        <taxon>Liliopsida</taxon>
        <taxon>Poales</taxon>
        <taxon>Poaceae</taxon>
        <taxon>BOP clade</taxon>
        <taxon>Pooideae</taxon>
        <taxon>Triticodae</taxon>
        <taxon>Triticeae</taxon>
        <taxon>Triticinae</taxon>
        <taxon>Aegilops</taxon>
    </lineage>
</organism>
<name>A0A453NXX6_AEGTS</name>
<reference evidence="4" key="1">
    <citation type="journal article" date="2014" name="Science">
        <title>Ancient hybridizations among the ancestral genomes of bread wheat.</title>
        <authorList>
            <consortium name="International Wheat Genome Sequencing Consortium,"/>
            <person name="Marcussen T."/>
            <person name="Sandve S.R."/>
            <person name="Heier L."/>
            <person name="Spannagl M."/>
            <person name="Pfeifer M."/>
            <person name="Jakobsen K.S."/>
            <person name="Wulff B.B."/>
            <person name="Steuernagel B."/>
            <person name="Mayer K.F."/>
            <person name="Olsen O.A."/>
        </authorList>
    </citation>
    <scope>NUCLEOTIDE SEQUENCE [LARGE SCALE GENOMIC DNA]</scope>
    <source>
        <strain evidence="4">cv. AL8/78</strain>
    </source>
</reference>
<evidence type="ECO:0000313" key="4">
    <source>
        <dbReference type="Proteomes" id="UP000015105"/>
    </source>
</evidence>
<evidence type="ECO:0000256" key="1">
    <source>
        <dbReference type="ARBA" id="ARBA00006545"/>
    </source>
</evidence>
<feature type="domain" description="C2" evidence="2">
    <location>
        <begin position="368"/>
        <end position="507"/>
    </location>
</feature>
<dbReference type="Gene3D" id="2.60.40.150">
    <property type="entry name" value="C2 domain"/>
    <property type="match status" value="1"/>
</dbReference>
<dbReference type="Pfam" id="PF06101">
    <property type="entry name" value="Vps62"/>
    <property type="match status" value="1"/>
</dbReference>
<dbReference type="InterPro" id="IPR000008">
    <property type="entry name" value="C2_dom"/>
</dbReference>
<dbReference type="CDD" id="cd00030">
    <property type="entry name" value="C2"/>
    <property type="match status" value="1"/>
</dbReference>
<dbReference type="PANTHER" id="PTHR16166">
    <property type="entry name" value="VACUOLAR PROTEIN SORTING-ASSOCIATED PROTEIN VPS13"/>
    <property type="match status" value="1"/>
</dbReference>
<dbReference type="PANTHER" id="PTHR16166:SF93">
    <property type="entry name" value="INTERMEMBRANE LIPID TRANSFER PROTEIN VPS13"/>
    <property type="match status" value="1"/>
</dbReference>
<dbReference type="EnsemblPlants" id="AET6Gv20541500.26">
    <property type="protein sequence ID" value="AET6Gv20541500.26"/>
    <property type="gene ID" value="AET6Gv20541500"/>
</dbReference>
<sequence length="673" mass="74284">WILSSRMCDCIHTLSSAPGILPGFSIWRVDNVIGTFHAHSSANQPSRTEALDLHHVLLRNPNCYIIKDLAADSPVRSDQPTDQLSNPKSTSGWDVVRTLSRPSSYCTSTPHFERIWWDKGGDSRRPFSIWRPLPRFGFAPVGDCITEGLEPPTLGILFKCDDKIVSEKPVRFMKVAQIDKKGIDDVFLWYPVAPPGYASLGCVVTKTDEMPSKDSICCPKLGLVNQANISEDPISRSSSSKGPNCWSIWKVGNQGCTFLARPDLKKPSARLAYSIADHAKPKAPDNVTAELKLGSLSISILDSSCGMDSLENLKIADNLSSSALDEDDFQRVVFENKLGCDVYLKKQEDTENTIQLLQHDNQISLLMPPARFSDKLNVLSNSTEARYYIVIQIFESKGLPIVDDGNDHSYFCALRLLIGSQTSDQYKVFPQSARTRCVNPVETAELQTHHAKWNEHFIFEVPEQASANLEIEVTNLASKAGKGEVLGSLSIPIGRGTTTLKRAASIRILQQAADVKRVMTCPLTGKATGLDEGDRKGCGALVLSCCYIERSTQTDFQSWKDSISNAETGFWVGLTPDGPWESFTAVLPLSIIPKSLNSNHFAFEITMKNGKKHATLRSLAVIANDSDIKLEVSVCPINKLNSSMINDKSTSSTNNVDEVFENQWYQPTSGWTS</sequence>
<evidence type="ECO:0000259" key="2">
    <source>
        <dbReference type="PROSITE" id="PS50004"/>
    </source>
</evidence>
<dbReference type="GO" id="GO:0006623">
    <property type="term" value="P:protein targeting to vacuole"/>
    <property type="evidence" value="ECO:0007669"/>
    <property type="project" value="TreeGrafter"/>
</dbReference>
<dbReference type="Gramene" id="AET6Gv20541500.26">
    <property type="protein sequence ID" value="AET6Gv20541500.26"/>
    <property type="gene ID" value="AET6Gv20541500"/>
</dbReference>
<reference evidence="4" key="2">
    <citation type="journal article" date="2017" name="Nat. Plants">
        <title>The Aegilops tauschii genome reveals multiple impacts of transposons.</title>
        <authorList>
            <person name="Zhao G."/>
            <person name="Zou C."/>
            <person name="Li K."/>
            <person name="Wang K."/>
            <person name="Li T."/>
            <person name="Gao L."/>
            <person name="Zhang X."/>
            <person name="Wang H."/>
            <person name="Yang Z."/>
            <person name="Liu X."/>
            <person name="Jiang W."/>
            <person name="Mao L."/>
            <person name="Kong X."/>
            <person name="Jiao Y."/>
            <person name="Jia J."/>
        </authorList>
    </citation>
    <scope>NUCLEOTIDE SEQUENCE [LARGE SCALE GENOMIC DNA]</scope>
    <source>
        <strain evidence="4">cv. AL8/78</strain>
    </source>
</reference>
<dbReference type="Pfam" id="PF00168">
    <property type="entry name" value="C2"/>
    <property type="match status" value="1"/>
</dbReference>